<evidence type="ECO:0000259" key="3">
    <source>
        <dbReference type="Pfam" id="PF20153"/>
    </source>
</evidence>
<feature type="transmembrane region" description="Helical" evidence="2">
    <location>
        <begin position="116"/>
        <end position="135"/>
    </location>
</feature>
<evidence type="ECO:0000313" key="5">
    <source>
        <dbReference type="Proteomes" id="UP000054485"/>
    </source>
</evidence>
<feature type="region of interest" description="Disordered" evidence="1">
    <location>
        <begin position="712"/>
        <end position="735"/>
    </location>
</feature>
<dbReference type="STRING" id="930992.A0A0D0BPB5"/>
<feature type="transmembrane region" description="Helical" evidence="2">
    <location>
        <begin position="167"/>
        <end position="188"/>
    </location>
</feature>
<dbReference type="HOGENOM" id="CLU_011998_0_0_1"/>
<reference evidence="5" key="2">
    <citation type="submission" date="2015-01" db="EMBL/GenBank/DDBJ databases">
        <title>Evolutionary Origins and Diversification of the Mycorrhizal Mutualists.</title>
        <authorList>
            <consortium name="DOE Joint Genome Institute"/>
            <consortium name="Mycorrhizal Genomics Consortium"/>
            <person name="Kohler A."/>
            <person name="Kuo A."/>
            <person name="Nagy L.G."/>
            <person name="Floudas D."/>
            <person name="Copeland A."/>
            <person name="Barry K.W."/>
            <person name="Cichocki N."/>
            <person name="Veneault-Fourrey C."/>
            <person name="LaButti K."/>
            <person name="Lindquist E.A."/>
            <person name="Lipzen A."/>
            <person name="Lundell T."/>
            <person name="Morin E."/>
            <person name="Murat C."/>
            <person name="Riley R."/>
            <person name="Ohm R."/>
            <person name="Sun H."/>
            <person name="Tunlid A."/>
            <person name="Henrissat B."/>
            <person name="Grigoriev I.V."/>
            <person name="Hibbett D.S."/>
            <person name="Martin F."/>
        </authorList>
    </citation>
    <scope>NUCLEOTIDE SEQUENCE [LARGE SCALE GENOMIC DNA]</scope>
    <source>
        <strain evidence="5">UH-Slu-Lm8-n1</strain>
    </source>
</reference>
<dbReference type="Proteomes" id="UP000054485">
    <property type="component" value="Unassembled WGS sequence"/>
</dbReference>
<feature type="compositionally biased region" description="Low complexity" evidence="1">
    <location>
        <begin position="725"/>
        <end position="735"/>
    </location>
</feature>
<dbReference type="InParanoid" id="A0A0D0BPB5"/>
<sequence length="831" mass="93204">MVAPMRRATSEGTYQDDRNYFNRKDIPRPRVQSTPQLSQESQRQSISPEEHQLRSETPQYDETQELLRQILETLQDSSIAEKGEKDVRSRFWATYDKVAKEHDGEFLERNNSDMDIVLIFSGLFSAINTAFIIAMQPNSATTVLVQNTSPNITVSSSTASDASNGTWFQGLAYVALSFSLLAAFGAVLGKQWLSHYKSNNIHGSLEDRGKHRQQKLDGMEAWQFHAVLQSFPVLLQISLLLFGVAISAFVWSQQGALAIAVIASMAFGLFFYWFIIVASLKSPQCPFQTPISAVIRVFCGRVYTYIKDWRMHGSGEALSSPNPKVLDEKLSEVPSMKWIFESSTDPEVISSVAWLVPFIQWTPELHPELHMPTICSRLTSTFKACFHAGVRTFSARRRALACGRALHHVVCDENIQSISSKVMHFDGGPLEMWSQWQGLSLPWGLDCCKASFDQYATTLDEDHESEARNALRLAIVTGCPGFLKPTDIALIWDGVFDWKDDRRTIEDFDWLVDFLVHFRKSAARDFDAMGDALLALSAMRGLGSVTRRDNYFDAIIFAMEADKPFRLRHAALRAIFDARYTLVEIVDQEEGNFREKLLKELAPALLTTTKPIAPQRSDDEPDAVFNPGRDDCYLRLIFTLAKQSDWRAHLGKTGHIERCTSLLGHVIKNSSMTSSATYHSYYLAGILIQMNASGGYRSSLRQATLASALDSEPSNKEECCPTTNPVATLPAAPETLTPPGFPDNISEQEWWELLKGAWSAMRWNDLHLETEAVEALPGIVTYTLDLLDTPSARYDAASLVRFVDRIYEALGDGKAKLDVKRLQDALSNRAA</sequence>
<evidence type="ECO:0000313" key="4">
    <source>
        <dbReference type="EMBL" id="KIK47572.1"/>
    </source>
</evidence>
<evidence type="ECO:0000256" key="2">
    <source>
        <dbReference type="SAM" id="Phobius"/>
    </source>
</evidence>
<feature type="compositionally biased region" description="Polar residues" evidence="1">
    <location>
        <begin position="31"/>
        <end position="47"/>
    </location>
</feature>
<protein>
    <recommendedName>
        <fullName evidence="3">DUF6535 domain-containing protein</fullName>
    </recommendedName>
</protein>
<accession>A0A0D0BPB5</accession>
<organism evidence="4 5">
    <name type="scientific">Suillus luteus UH-Slu-Lm8-n1</name>
    <dbReference type="NCBI Taxonomy" id="930992"/>
    <lineage>
        <taxon>Eukaryota</taxon>
        <taxon>Fungi</taxon>
        <taxon>Dikarya</taxon>
        <taxon>Basidiomycota</taxon>
        <taxon>Agaricomycotina</taxon>
        <taxon>Agaricomycetes</taxon>
        <taxon>Agaricomycetidae</taxon>
        <taxon>Boletales</taxon>
        <taxon>Suillineae</taxon>
        <taxon>Suillaceae</taxon>
        <taxon>Suillus</taxon>
    </lineage>
</organism>
<reference evidence="4 5" key="1">
    <citation type="submission" date="2014-04" db="EMBL/GenBank/DDBJ databases">
        <authorList>
            <consortium name="DOE Joint Genome Institute"/>
            <person name="Kuo A."/>
            <person name="Ruytinx J."/>
            <person name="Rineau F."/>
            <person name="Colpaert J."/>
            <person name="Kohler A."/>
            <person name="Nagy L.G."/>
            <person name="Floudas D."/>
            <person name="Copeland A."/>
            <person name="Barry K.W."/>
            <person name="Cichocki N."/>
            <person name="Veneault-Fourrey C."/>
            <person name="LaButti K."/>
            <person name="Lindquist E.A."/>
            <person name="Lipzen A."/>
            <person name="Lundell T."/>
            <person name="Morin E."/>
            <person name="Murat C."/>
            <person name="Sun H."/>
            <person name="Tunlid A."/>
            <person name="Henrissat B."/>
            <person name="Grigoriev I.V."/>
            <person name="Hibbett D.S."/>
            <person name="Martin F."/>
            <person name="Nordberg H.P."/>
            <person name="Cantor M.N."/>
            <person name="Hua S.X."/>
        </authorList>
    </citation>
    <scope>NUCLEOTIDE SEQUENCE [LARGE SCALE GENOMIC DNA]</scope>
    <source>
        <strain evidence="4 5">UH-Slu-Lm8-n1</strain>
    </source>
</reference>
<keyword evidence="2" id="KW-0812">Transmembrane</keyword>
<dbReference type="InterPro" id="IPR045338">
    <property type="entry name" value="DUF6535"/>
</dbReference>
<gene>
    <name evidence="4" type="ORF">CY34DRAFT_8799</name>
</gene>
<keyword evidence="5" id="KW-1185">Reference proteome</keyword>
<proteinExistence type="predicted"/>
<name>A0A0D0BPB5_9AGAM</name>
<feature type="compositionally biased region" description="Basic and acidic residues" evidence="1">
    <location>
        <begin position="15"/>
        <end position="28"/>
    </location>
</feature>
<dbReference type="OrthoDB" id="2627868at2759"/>
<feature type="transmembrane region" description="Helical" evidence="2">
    <location>
        <begin position="257"/>
        <end position="280"/>
    </location>
</feature>
<feature type="region of interest" description="Disordered" evidence="1">
    <location>
        <begin position="1"/>
        <end position="60"/>
    </location>
</feature>
<keyword evidence="2" id="KW-1133">Transmembrane helix</keyword>
<keyword evidence="2" id="KW-0472">Membrane</keyword>
<dbReference type="AlphaFoldDB" id="A0A0D0BPB5"/>
<evidence type="ECO:0000256" key="1">
    <source>
        <dbReference type="SAM" id="MobiDB-lite"/>
    </source>
</evidence>
<feature type="domain" description="DUF6535" evidence="3">
    <location>
        <begin position="92"/>
        <end position="252"/>
    </location>
</feature>
<dbReference type="EMBL" id="KN835145">
    <property type="protein sequence ID" value="KIK47572.1"/>
    <property type="molecule type" value="Genomic_DNA"/>
</dbReference>
<dbReference type="Pfam" id="PF20153">
    <property type="entry name" value="DUF6535"/>
    <property type="match status" value="1"/>
</dbReference>